<dbReference type="SUPFAM" id="SSF158682">
    <property type="entry name" value="TerB-like"/>
    <property type="match status" value="1"/>
</dbReference>
<feature type="domain" description="Co-chaperone DjlA N-terminal" evidence="1">
    <location>
        <begin position="29"/>
        <end position="145"/>
    </location>
</feature>
<name>A0ABR9SJE8_9BURK</name>
<evidence type="ECO:0000259" key="1">
    <source>
        <dbReference type="Pfam" id="PF05099"/>
    </source>
</evidence>
<dbReference type="InterPro" id="IPR029024">
    <property type="entry name" value="TerB-like"/>
</dbReference>
<dbReference type="InterPro" id="IPR007791">
    <property type="entry name" value="DjlA_N"/>
</dbReference>
<gene>
    <name evidence="2" type="ORF">IM725_14990</name>
</gene>
<evidence type="ECO:0000313" key="3">
    <source>
        <dbReference type="Proteomes" id="UP000715965"/>
    </source>
</evidence>
<dbReference type="RefSeq" id="WP_193781444.1">
    <property type="nucleotide sequence ID" value="NZ_JADDOJ010000068.1"/>
</dbReference>
<reference evidence="2 3" key="1">
    <citation type="submission" date="2020-10" db="EMBL/GenBank/DDBJ databases">
        <title>Draft genome of Ramlibacter aquaticus LMG 30558.</title>
        <authorList>
            <person name="Props R."/>
        </authorList>
    </citation>
    <scope>NUCLEOTIDE SEQUENCE [LARGE SCALE GENOMIC DNA]</scope>
    <source>
        <strain evidence="2 3">LMG 30558</strain>
    </source>
</reference>
<accession>A0ABR9SJE8</accession>
<evidence type="ECO:0000313" key="2">
    <source>
        <dbReference type="EMBL" id="MBE7941882.1"/>
    </source>
</evidence>
<protein>
    <submittedName>
        <fullName evidence="2">TerB family tellurite resistance protein</fullName>
    </submittedName>
</protein>
<proteinExistence type="predicted"/>
<comment type="caution">
    <text evidence="2">The sequence shown here is derived from an EMBL/GenBank/DDBJ whole genome shotgun (WGS) entry which is preliminary data.</text>
</comment>
<dbReference type="Gene3D" id="1.10.3680.10">
    <property type="entry name" value="TerB-like"/>
    <property type="match status" value="1"/>
</dbReference>
<organism evidence="2 3">
    <name type="scientific">Ramlibacter aquaticus</name>
    <dbReference type="NCBI Taxonomy" id="2780094"/>
    <lineage>
        <taxon>Bacteria</taxon>
        <taxon>Pseudomonadati</taxon>
        <taxon>Pseudomonadota</taxon>
        <taxon>Betaproteobacteria</taxon>
        <taxon>Burkholderiales</taxon>
        <taxon>Comamonadaceae</taxon>
        <taxon>Ramlibacter</taxon>
    </lineage>
</organism>
<dbReference type="Pfam" id="PF05099">
    <property type="entry name" value="TerB"/>
    <property type="match status" value="1"/>
</dbReference>
<dbReference type="Proteomes" id="UP000715965">
    <property type="component" value="Unassembled WGS sequence"/>
</dbReference>
<dbReference type="EMBL" id="JADDOJ010000068">
    <property type="protein sequence ID" value="MBE7941882.1"/>
    <property type="molecule type" value="Genomic_DNA"/>
</dbReference>
<sequence length="154" mass="16640">MLDALSAFLNEVFAPAADRSEFADPVPLRLAAAVLLVEVMRASDGIAAAERVAAARGLRAQFDLPEEALAPLIAQAEQASSTAYDYFRFTHPLDQQLPHEHKVALVESMWRVAYADGQVDGRENAVIARVADLLHVSHPEYIAAKLRAKPPGAA</sequence>
<dbReference type="CDD" id="cd07313">
    <property type="entry name" value="terB_like_2"/>
    <property type="match status" value="1"/>
</dbReference>
<keyword evidence="3" id="KW-1185">Reference proteome</keyword>